<evidence type="ECO:0000259" key="1">
    <source>
        <dbReference type="Pfam" id="PF00080"/>
    </source>
</evidence>
<dbReference type="PRINTS" id="PR00068">
    <property type="entry name" value="CUZNDISMTASE"/>
</dbReference>
<sequence length="203" mass="21828">TFLDFERIDACYSDPSFTGSNNLDEHAQTVATFHEPYGGQVHFTPLSTGELRVTGSVSGLPPNKTLGIHIHETGDIGNHCKNVGGHWNPFNKWHGGLKSSMRHDGDLGNVKTDAQGVMNVDLIILPDEDDPTRGYIGLALVINDGEDDLGLGGNERSRIDGNSGGNLACSVIGRRQSLWIHQNPTQQITTQAAGKSSSDLLTL</sequence>
<dbReference type="Pfam" id="PF00080">
    <property type="entry name" value="Sod_Cu"/>
    <property type="match status" value="1"/>
</dbReference>
<proteinExistence type="predicted"/>
<feature type="domain" description="Superoxide dismutase copper/zinc binding" evidence="1">
    <location>
        <begin position="39"/>
        <end position="172"/>
    </location>
</feature>
<dbReference type="AlphaFoldDB" id="A0A1S8WZJ7"/>
<dbReference type="InterPro" id="IPR024134">
    <property type="entry name" value="SOD_Cu/Zn_/chaperone"/>
</dbReference>
<feature type="non-terminal residue" evidence="2">
    <location>
        <position position="1"/>
    </location>
</feature>
<feature type="non-terminal residue" evidence="2">
    <location>
        <position position="203"/>
    </location>
</feature>
<organism evidence="2 3">
    <name type="scientific">Opisthorchis viverrini</name>
    <name type="common">Southeast Asian liver fluke</name>
    <dbReference type="NCBI Taxonomy" id="6198"/>
    <lineage>
        <taxon>Eukaryota</taxon>
        <taxon>Metazoa</taxon>
        <taxon>Spiralia</taxon>
        <taxon>Lophotrochozoa</taxon>
        <taxon>Platyhelminthes</taxon>
        <taxon>Trematoda</taxon>
        <taxon>Digenea</taxon>
        <taxon>Opisthorchiida</taxon>
        <taxon>Opisthorchiata</taxon>
        <taxon>Opisthorchiidae</taxon>
        <taxon>Opisthorchis</taxon>
    </lineage>
</organism>
<dbReference type="Proteomes" id="UP000243686">
    <property type="component" value="Unassembled WGS sequence"/>
</dbReference>
<evidence type="ECO:0000313" key="3">
    <source>
        <dbReference type="Proteomes" id="UP000243686"/>
    </source>
</evidence>
<dbReference type="EMBL" id="KV893008">
    <property type="protein sequence ID" value="OON19858.1"/>
    <property type="molecule type" value="Genomic_DNA"/>
</dbReference>
<dbReference type="Gene3D" id="2.60.40.200">
    <property type="entry name" value="Superoxide dismutase, copper/zinc binding domain"/>
    <property type="match status" value="1"/>
</dbReference>
<evidence type="ECO:0000313" key="2">
    <source>
        <dbReference type="EMBL" id="OON19858.1"/>
    </source>
</evidence>
<dbReference type="SUPFAM" id="SSF49329">
    <property type="entry name" value="Cu,Zn superoxide dismutase-like"/>
    <property type="match status" value="1"/>
</dbReference>
<gene>
    <name evidence="2" type="ORF">X801_04272</name>
</gene>
<dbReference type="PROSITE" id="PS00087">
    <property type="entry name" value="SOD_CU_ZN_1"/>
    <property type="match status" value="1"/>
</dbReference>
<reference evidence="2 3" key="1">
    <citation type="submission" date="2015-03" db="EMBL/GenBank/DDBJ databases">
        <title>Draft genome of the nematode, Opisthorchis viverrini.</title>
        <authorList>
            <person name="Mitreva M."/>
        </authorList>
    </citation>
    <scope>NUCLEOTIDE SEQUENCE [LARGE SCALE GENOMIC DNA]</scope>
    <source>
        <strain evidence="2">Khon Kaen</strain>
    </source>
</reference>
<keyword evidence="3" id="KW-1185">Reference proteome</keyword>
<dbReference type="InterPro" id="IPR036423">
    <property type="entry name" value="SOD-like_Cu/Zn_dom_sf"/>
</dbReference>
<dbReference type="InterPro" id="IPR001424">
    <property type="entry name" value="SOD_Cu_Zn_dom"/>
</dbReference>
<name>A0A1S8WZJ7_OPIVI</name>
<accession>A0A1S8WZJ7</accession>
<dbReference type="PANTHER" id="PTHR10003">
    <property type="entry name" value="SUPEROXIDE DISMUTASE CU-ZN -RELATED"/>
    <property type="match status" value="1"/>
</dbReference>
<dbReference type="GO" id="GO:0005507">
    <property type="term" value="F:copper ion binding"/>
    <property type="evidence" value="ECO:0007669"/>
    <property type="project" value="InterPro"/>
</dbReference>
<dbReference type="GO" id="GO:0006801">
    <property type="term" value="P:superoxide metabolic process"/>
    <property type="evidence" value="ECO:0007669"/>
    <property type="project" value="InterPro"/>
</dbReference>
<dbReference type="InterPro" id="IPR018152">
    <property type="entry name" value="SOD_Cu/Zn_BS"/>
</dbReference>
<protein>
    <submittedName>
        <fullName evidence="2">Copper/zinc superoxide dismutase</fullName>
    </submittedName>
</protein>
<dbReference type="CDD" id="cd00305">
    <property type="entry name" value="Cu-Zn_Superoxide_Dismutase"/>
    <property type="match status" value="1"/>
</dbReference>